<dbReference type="SUPFAM" id="SSF56672">
    <property type="entry name" value="DNA/RNA polymerases"/>
    <property type="match status" value="1"/>
</dbReference>
<evidence type="ECO:0000313" key="3">
    <source>
        <dbReference type="Proteomes" id="UP000823928"/>
    </source>
</evidence>
<dbReference type="Proteomes" id="UP000823928">
    <property type="component" value="Unassembled WGS sequence"/>
</dbReference>
<evidence type="ECO:0000313" key="2">
    <source>
        <dbReference type="EMBL" id="HIS37554.1"/>
    </source>
</evidence>
<dbReference type="PANTHER" id="PTHR34047">
    <property type="entry name" value="NUCLEAR INTRON MATURASE 1, MITOCHONDRIAL-RELATED"/>
    <property type="match status" value="1"/>
</dbReference>
<protein>
    <submittedName>
        <fullName evidence="2">Group II intron reverse transcriptase/maturase</fullName>
        <ecNumber evidence="2">2.7.7.49</ecNumber>
    </submittedName>
</protein>
<proteinExistence type="predicted"/>
<dbReference type="EC" id="2.7.7.49" evidence="2"/>
<dbReference type="NCBIfam" id="TIGR04416">
    <property type="entry name" value="group_II_RT_mat"/>
    <property type="match status" value="1"/>
</dbReference>
<reference evidence="2" key="2">
    <citation type="journal article" date="2021" name="PeerJ">
        <title>Extensive microbial diversity within the chicken gut microbiome revealed by metagenomics and culture.</title>
        <authorList>
            <person name="Gilroy R."/>
            <person name="Ravi A."/>
            <person name="Getino M."/>
            <person name="Pursley I."/>
            <person name="Horton D.L."/>
            <person name="Alikhan N.F."/>
            <person name="Baker D."/>
            <person name="Gharbi K."/>
            <person name="Hall N."/>
            <person name="Watson M."/>
            <person name="Adriaenssens E.M."/>
            <person name="Foster-Nyarko E."/>
            <person name="Jarju S."/>
            <person name="Secka A."/>
            <person name="Antonio M."/>
            <person name="Oren A."/>
            <person name="Chaudhuri R.R."/>
            <person name="La Ragione R."/>
            <person name="Hildebrand F."/>
            <person name="Pallen M.J."/>
        </authorList>
    </citation>
    <scope>NUCLEOTIDE SEQUENCE</scope>
    <source>
        <strain evidence="2">6276</strain>
    </source>
</reference>
<keyword evidence="2" id="KW-0695">RNA-directed DNA polymerase</keyword>
<dbReference type="InterPro" id="IPR030931">
    <property type="entry name" value="Group_II_RT_mat"/>
</dbReference>
<dbReference type="Pfam" id="PF00078">
    <property type="entry name" value="RVT_1"/>
    <property type="match status" value="1"/>
</dbReference>
<dbReference type="PANTHER" id="PTHR34047:SF8">
    <property type="entry name" value="PROTEIN YKFC"/>
    <property type="match status" value="1"/>
</dbReference>
<sequence length="621" mass="72615">MKPKKKSKLRNAEYYDIQDVLDELYEKSKSGCIFADLMSVITSEENIKLAYRNIKKNKGSKTPGTDGKTIADLEKWRTEALIKHIRRKLAFYQPQAVRRVEIPKPNGKKRPLGIPTIMDRLIQQCIYQILEPIAEAKFHERNNGFRPNRSVEHAIAQVYKMIQTQHLYYVIDIDIKSFFDNVQHGKLLKQLWTLGIRDKRLLKIISVMLKAEIAGVGFPEKGTPQGGIISPLLANIVLNELDWWIASQWETIPTRKEHKGKTLKTGTVDRSRVYEVLRRSSNLKECFIVRYADDFKIFCRYKNEAKRLYRATQMWLKDRLGLEISEEKSKIVNLKKNYSEFLGFKIKAHRKGNKRSGKSRYTVKSNVSDKALSKIKEKAKEQIKLIRTPKNLKEEALHINLYNSLVVGAHNYYCIATHVNKDFDKIAFHVRKKIYINLRQKLEKQGEFQYDYLRAKYGKSKEVRFIHGKTLVPIGYVQHKNPMDKKKCINKFTPQGRQEIHKMLERVNLKTLHYLMRNPIPNRSIEYNDNRLSLYCAMQGKCAITGRILEVGEIHCHHKIPIRNGGTDKYDNLLIIAEDVHILLHATNSETIREYLRNLCLDLKQRQKLNKYRQILGLAEI</sequence>
<organism evidence="2 3">
    <name type="scientific">Candidatus Scatousia excrementigallinarum</name>
    <dbReference type="NCBI Taxonomy" id="2840935"/>
    <lineage>
        <taxon>Bacteria</taxon>
        <taxon>Candidatus Scatousia</taxon>
    </lineage>
</organism>
<dbReference type="EMBL" id="DVIU01000272">
    <property type="protein sequence ID" value="HIS37554.1"/>
    <property type="molecule type" value="Genomic_DNA"/>
</dbReference>
<dbReference type="InterPro" id="IPR043502">
    <property type="entry name" value="DNA/RNA_pol_sf"/>
</dbReference>
<comment type="caution">
    <text evidence="2">The sequence shown here is derived from an EMBL/GenBank/DDBJ whole genome shotgun (WGS) entry which is preliminary data.</text>
</comment>
<gene>
    <name evidence="2" type="primary">ltrA</name>
    <name evidence="2" type="ORF">IAC10_13190</name>
</gene>
<reference evidence="2" key="1">
    <citation type="submission" date="2020-10" db="EMBL/GenBank/DDBJ databases">
        <authorList>
            <person name="Gilroy R."/>
        </authorList>
    </citation>
    <scope>NUCLEOTIDE SEQUENCE</scope>
    <source>
        <strain evidence="2">6276</strain>
    </source>
</reference>
<dbReference type="CDD" id="cd00085">
    <property type="entry name" value="HNHc"/>
    <property type="match status" value="1"/>
</dbReference>
<dbReference type="CDD" id="cd01651">
    <property type="entry name" value="RT_G2_intron"/>
    <property type="match status" value="1"/>
</dbReference>
<name>A0A9D1F170_9BACT</name>
<dbReference type="Gene3D" id="1.10.30.50">
    <property type="match status" value="1"/>
</dbReference>
<keyword evidence="2" id="KW-0548">Nucleotidyltransferase</keyword>
<feature type="domain" description="Reverse transcriptase" evidence="1">
    <location>
        <begin position="83"/>
        <end position="346"/>
    </location>
</feature>
<dbReference type="InterPro" id="IPR003615">
    <property type="entry name" value="HNH_nuc"/>
</dbReference>
<dbReference type="InterPro" id="IPR000477">
    <property type="entry name" value="RT_dom"/>
</dbReference>
<evidence type="ECO:0000259" key="1">
    <source>
        <dbReference type="PROSITE" id="PS50878"/>
    </source>
</evidence>
<accession>A0A9D1F170</accession>
<dbReference type="GO" id="GO:0003964">
    <property type="term" value="F:RNA-directed DNA polymerase activity"/>
    <property type="evidence" value="ECO:0007669"/>
    <property type="project" value="UniProtKB-KW"/>
</dbReference>
<dbReference type="InterPro" id="IPR051083">
    <property type="entry name" value="GrpII_Intron_Splice-Mob/Def"/>
</dbReference>
<dbReference type="PROSITE" id="PS50878">
    <property type="entry name" value="RT_POL"/>
    <property type="match status" value="1"/>
</dbReference>
<dbReference type="AlphaFoldDB" id="A0A9D1F170"/>
<keyword evidence="2" id="KW-0808">Transferase</keyword>